<feature type="domain" description="HMA" evidence="2">
    <location>
        <begin position="1"/>
        <end position="64"/>
    </location>
</feature>
<dbReference type="CDD" id="cd00371">
    <property type="entry name" value="HMA"/>
    <property type="match status" value="1"/>
</dbReference>
<dbReference type="PROSITE" id="PS50846">
    <property type="entry name" value="HMA_2"/>
    <property type="match status" value="1"/>
</dbReference>
<gene>
    <name evidence="3" type="ORF">SELMODRAFT_39116</name>
</gene>
<dbReference type="HOGENOM" id="CLU_134973_3_2_1"/>
<dbReference type="STRING" id="88036.D8R8E9"/>
<feature type="non-terminal residue" evidence="3">
    <location>
        <position position="1"/>
    </location>
</feature>
<evidence type="ECO:0000313" key="4">
    <source>
        <dbReference type="Proteomes" id="UP000001514"/>
    </source>
</evidence>
<sequence>SQTVVLKVKIHCLGCEKKVKKSLNKVKGLMSLDVNRNEGKVTVKGFVDPKEVLKRAKKTGKQADFWPSPPPPP</sequence>
<dbReference type="Gene3D" id="3.30.70.100">
    <property type="match status" value="1"/>
</dbReference>
<evidence type="ECO:0000313" key="3">
    <source>
        <dbReference type="EMBL" id="EFJ32052.1"/>
    </source>
</evidence>
<dbReference type="InterPro" id="IPR006121">
    <property type="entry name" value="HMA_dom"/>
</dbReference>
<dbReference type="eggNOG" id="KOG1603">
    <property type="taxonomic scope" value="Eukaryota"/>
</dbReference>
<dbReference type="OrthoDB" id="689350at2759"/>
<dbReference type="Gramene" id="EFJ32052">
    <property type="protein sequence ID" value="EFJ32052"/>
    <property type="gene ID" value="SELMODRAFT_39116"/>
</dbReference>
<dbReference type="GO" id="GO:0046872">
    <property type="term" value="F:metal ion binding"/>
    <property type="evidence" value="ECO:0007669"/>
    <property type="project" value="UniProtKB-KW"/>
</dbReference>
<dbReference type="InParanoid" id="D8R8E9"/>
<evidence type="ECO:0000259" key="2">
    <source>
        <dbReference type="PROSITE" id="PS50846"/>
    </source>
</evidence>
<reference evidence="3 4" key="1">
    <citation type="journal article" date="2011" name="Science">
        <title>The Selaginella genome identifies genetic changes associated with the evolution of vascular plants.</title>
        <authorList>
            <person name="Banks J.A."/>
            <person name="Nishiyama T."/>
            <person name="Hasebe M."/>
            <person name="Bowman J.L."/>
            <person name="Gribskov M."/>
            <person name="dePamphilis C."/>
            <person name="Albert V.A."/>
            <person name="Aono N."/>
            <person name="Aoyama T."/>
            <person name="Ambrose B.A."/>
            <person name="Ashton N.W."/>
            <person name="Axtell M.J."/>
            <person name="Barker E."/>
            <person name="Barker M.S."/>
            <person name="Bennetzen J.L."/>
            <person name="Bonawitz N.D."/>
            <person name="Chapple C."/>
            <person name="Cheng C."/>
            <person name="Correa L.G."/>
            <person name="Dacre M."/>
            <person name="DeBarry J."/>
            <person name="Dreyer I."/>
            <person name="Elias M."/>
            <person name="Engstrom E.M."/>
            <person name="Estelle M."/>
            <person name="Feng L."/>
            <person name="Finet C."/>
            <person name="Floyd S.K."/>
            <person name="Frommer W.B."/>
            <person name="Fujita T."/>
            <person name="Gramzow L."/>
            <person name="Gutensohn M."/>
            <person name="Harholt J."/>
            <person name="Hattori M."/>
            <person name="Heyl A."/>
            <person name="Hirai T."/>
            <person name="Hiwatashi Y."/>
            <person name="Ishikawa M."/>
            <person name="Iwata M."/>
            <person name="Karol K.G."/>
            <person name="Koehler B."/>
            <person name="Kolukisaoglu U."/>
            <person name="Kubo M."/>
            <person name="Kurata T."/>
            <person name="Lalonde S."/>
            <person name="Li K."/>
            <person name="Li Y."/>
            <person name="Litt A."/>
            <person name="Lyons E."/>
            <person name="Manning G."/>
            <person name="Maruyama T."/>
            <person name="Michael T.P."/>
            <person name="Mikami K."/>
            <person name="Miyazaki S."/>
            <person name="Morinaga S."/>
            <person name="Murata T."/>
            <person name="Mueller-Roeber B."/>
            <person name="Nelson D.R."/>
            <person name="Obara M."/>
            <person name="Oguri Y."/>
            <person name="Olmstead R.G."/>
            <person name="Onodera N."/>
            <person name="Petersen B.L."/>
            <person name="Pils B."/>
            <person name="Prigge M."/>
            <person name="Rensing S.A."/>
            <person name="Riano-Pachon D.M."/>
            <person name="Roberts A.W."/>
            <person name="Sato Y."/>
            <person name="Scheller H.V."/>
            <person name="Schulz B."/>
            <person name="Schulz C."/>
            <person name="Shakirov E.V."/>
            <person name="Shibagaki N."/>
            <person name="Shinohara N."/>
            <person name="Shippen D.E."/>
            <person name="Soerensen I."/>
            <person name="Sotooka R."/>
            <person name="Sugimoto N."/>
            <person name="Sugita M."/>
            <person name="Sumikawa N."/>
            <person name="Tanurdzic M."/>
            <person name="Theissen G."/>
            <person name="Ulvskov P."/>
            <person name="Wakazuki S."/>
            <person name="Weng J.K."/>
            <person name="Willats W.W."/>
            <person name="Wipf D."/>
            <person name="Wolf P.G."/>
            <person name="Yang L."/>
            <person name="Zimmer A.D."/>
            <person name="Zhu Q."/>
            <person name="Mitros T."/>
            <person name="Hellsten U."/>
            <person name="Loque D."/>
            <person name="Otillar R."/>
            <person name="Salamov A."/>
            <person name="Schmutz J."/>
            <person name="Shapiro H."/>
            <person name="Lindquist E."/>
            <person name="Lucas S."/>
            <person name="Rokhsar D."/>
            <person name="Grigoriev I.V."/>
        </authorList>
    </citation>
    <scope>NUCLEOTIDE SEQUENCE [LARGE SCALE GENOMIC DNA]</scope>
</reference>
<dbReference type="KEGG" id="smo:SELMODRAFT_39116"/>
<name>D8R8E9_SELML</name>
<feature type="non-terminal residue" evidence="3">
    <location>
        <position position="73"/>
    </location>
</feature>
<keyword evidence="4" id="KW-1185">Reference proteome</keyword>
<dbReference type="PANTHER" id="PTHR22814">
    <property type="entry name" value="COPPER TRANSPORT PROTEIN ATOX1-RELATED"/>
    <property type="match status" value="1"/>
</dbReference>
<dbReference type="EMBL" id="GL377573">
    <property type="protein sequence ID" value="EFJ32052.1"/>
    <property type="molecule type" value="Genomic_DNA"/>
</dbReference>
<keyword evidence="1" id="KW-0479">Metal-binding</keyword>
<dbReference type="PANTHER" id="PTHR22814:SF336">
    <property type="entry name" value="HEAVY METAL-ASSOCIATED ISOPRENYLATED PLANT PROTEIN 23"/>
    <property type="match status" value="1"/>
</dbReference>
<proteinExistence type="predicted"/>
<dbReference type="InterPro" id="IPR036163">
    <property type="entry name" value="HMA_dom_sf"/>
</dbReference>
<accession>D8R8E9</accession>
<dbReference type="Pfam" id="PF00403">
    <property type="entry name" value="HMA"/>
    <property type="match status" value="1"/>
</dbReference>
<evidence type="ECO:0000256" key="1">
    <source>
        <dbReference type="ARBA" id="ARBA00022723"/>
    </source>
</evidence>
<dbReference type="AlphaFoldDB" id="D8R8E9"/>
<organism evidence="4">
    <name type="scientific">Selaginella moellendorffii</name>
    <name type="common">Spikemoss</name>
    <dbReference type="NCBI Taxonomy" id="88036"/>
    <lineage>
        <taxon>Eukaryota</taxon>
        <taxon>Viridiplantae</taxon>
        <taxon>Streptophyta</taxon>
        <taxon>Embryophyta</taxon>
        <taxon>Tracheophyta</taxon>
        <taxon>Lycopodiopsida</taxon>
        <taxon>Selaginellales</taxon>
        <taxon>Selaginellaceae</taxon>
        <taxon>Selaginella</taxon>
    </lineage>
</organism>
<protein>
    <recommendedName>
        <fullName evidence="2">HMA domain-containing protein</fullName>
    </recommendedName>
</protein>
<dbReference type="Proteomes" id="UP000001514">
    <property type="component" value="Unassembled WGS sequence"/>
</dbReference>
<dbReference type="SUPFAM" id="SSF55008">
    <property type="entry name" value="HMA, heavy metal-associated domain"/>
    <property type="match status" value="1"/>
</dbReference>